<feature type="transmembrane region" description="Helical" evidence="1">
    <location>
        <begin position="17"/>
        <end position="40"/>
    </location>
</feature>
<dbReference type="RefSeq" id="WP_259092512.1">
    <property type="nucleotide sequence ID" value="NZ_BAAAZC010000008.1"/>
</dbReference>
<keyword evidence="1" id="KW-0472">Membrane</keyword>
<feature type="transmembrane region" description="Helical" evidence="1">
    <location>
        <begin position="132"/>
        <end position="151"/>
    </location>
</feature>
<dbReference type="EMBL" id="BAAAZC010000008">
    <property type="protein sequence ID" value="GAA3965299.1"/>
    <property type="molecule type" value="Genomic_DNA"/>
</dbReference>
<evidence type="ECO:0000313" key="2">
    <source>
        <dbReference type="EMBL" id="GAA3965299.1"/>
    </source>
</evidence>
<keyword evidence="1" id="KW-1133">Transmembrane helix</keyword>
<protein>
    <submittedName>
        <fullName evidence="2">DUF4175 domain-containing protein</fullName>
    </submittedName>
</protein>
<keyword evidence="1" id="KW-0812">Transmembrane</keyword>
<gene>
    <name evidence="2" type="ORF">GCM10022210_12190</name>
</gene>
<evidence type="ECO:0000256" key="1">
    <source>
        <dbReference type="SAM" id="Phobius"/>
    </source>
</evidence>
<sequence length="705" mass="79212">MAEQTGIHKISAIRKTYIVYQLIADVLFAAAFSIVIITIVNYSLHIALLWAVPVFMASLLVFVFIYKTWAISNTSIANFLNRQYPQLEESSTLTLKPAAELNLLETLQLQKVEAELQEIPLPHKAFFKRIKLALLLLAIALAVSWLAGSVSKQVHYTDGKRLSAEKTAVPEKILPQISAVNVHVAPPLYTGKATRQQDKFILNVEDGATVTWHITTNIAVKQIFLLFNDKEVIKLKNTDNTQWQVNKVISKPGFYQVNVDGKLSDLYQVQVITDQPPVVRIKTPKQYTYIDAGEAQKININTAINDDYGVSSALIFATVAKGSGEAVKFKEYKLNFSSSFVGHHPQYDLQKLINLPDLKMEPGDELYFYVQATDTHQQQSRTDVYTVTIQDTAQLLSMDGMLTGVNQKPEFFRSERQIIVDTEHLLKDKDSISVEQFNNRSNDLGIDQKLLRLRYGKFLGEESESDINPADDKNDPVGDIKNYGNAAVVLDKYTDKHDNAEDAQFFDPELKKQLKATLTEMWKAELQLRLYKPQNALPFEYKALRLLKDLQQKSRVYVAKTAYNPPALKMEKRLSGDLSKIDQPLFKQDIKPGTDQFENLKKAVIVLEQLKTRGQINDADKHVLALASQQLSLKASAQPGAYLPALSAMRRILSNQKGVNVTDVALVEKAIQKTLINAIKTPAAGVAPTDLGLSRDYYKNLKTVN</sequence>
<accession>A0ABP7PGQ8</accession>
<dbReference type="Proteomes" id="UP001500742">
    <property type="component" value="Unassembled WGS sequence"/>
</dbReference>
<keyword evidence="3" id="KW-1185">Reference proteome</keyword>
<name>A0ABP7PGQ8_9SPHI</name>
<feature type="transmembrane region" description="Helical" evidence="1">
    <location>
        <begin position="46"/>
        <end position="66"/>
    </location>
</feature>
<organism evidence="2 3">
    <name type="scientific">Mucilaginibacter dorajii</name>
    <dbReference type="NCBI Taxonomy" id="692994"/>
    <lineage>
        <taxon>Bacteria</taxon>
        <taxon>Pseudomonadati</taxon>
        <taxon>Bacteroidota</taxon>
        <taxon>Sphingobacteriia</taxon>
        <taxon>Sphingobacteriales</taxon>
        <taxon>Sphingobacteriaceae</taxon>
        <taxon>Mucilaginibacter</taxon>
    </lineage>
</organism>
<comment type="caution">
    <text evidence="2">The sequence shown here is derived from an EMBL/GenBank/DDBJ whole genome shotgun (WGS) entry which is preliminary data.</text>
</comment>
<proteinExistence type="predicted"/>
<evidence type="ECO:0000313" key="3">
    <source>
        <dbReference type="Proteomes" id="UP001500742"/>
    </source>
</evidence>
<reference evidence="3" key="1">
    <citation type="journal article" date="2019" name="Int. J. Syst. Evol. Microbiol.">
        <title>The Global Catalogue of Microorganisms (GCM) 10K type strain sequencing project: providing services to taxonomists for standard genome sequencing and annotation.</title>
        <authorList>
            <consortium name="The Broad Institute Genomics Platform"/>
            <consortium name="The Broad Institute Genome Sequencing Center for Infectious Disease"/>
            <person name="Wu L."/>
            <person name="Ma J."/>
        </authorList>
    </citation>
    <scope>NUCLEOTIDE SEQUENCE [LARGE SCALE GENOMIC DNA]</scope>
    <source>
        <strain evidence="3">JCM 16601</strain>
    </source>
</reference>